<accession>A0AAV5D1P0</accession>
<dbReference type="EMBL" id="BQKI01000011">
    <property type="protein sequence ID" value="GJN04321.1"/>
    <property type="molecule type" value="Genomic_DNA"/>
</dbReference>
<feature type="compositionally biased region" description="Basic and acidic residues" evidence="1">
    <location>
        <begin position="107"/>
        <end position="116"/>
    </location>
</feature>
<gene>
    <name evidence="2" type="primary">ga21863</name>
    <name evidence="2" type="ORF">PR202_ga21863</name>
</gene>
<proteinExistence type="predicted"/>
<organism evidence="2 3">
    <name type="scientific">Eleusine coracana subsp. coracana</name>
    <dbReference type="NCBI Taxonomy" id="191504"/>
    <lineage>
        <taxon>Eukaryota</taxon>
        <taxon>Viridiplantae</taxon>
        <taxon>Streptophyta</taxon>
        <taxon>Embryophyta</taxon>
        <taxon>Tracheophyta</taxon>
        <taxon>Spermatophyta</taxon>
        <taxon>Magnoliopsida</taxon>
        <taxon>Liliopsida</taxon>
        <taxon>Poales</taxon>
        <taxon>Poaceae</taxon>
        <taxon>PACMAD clade</taxon>
        <taxon>Chloridoideae</taxon>
        <taxon>Cynodonteae</taxon>
        <taxon>Eleusininae</taxon>
        <taxon>Eleusine</taxon>
    </lineage>
</organism>
<name>A0AAV5D1P0_ELECO</name>
<dbReference type="AlphaFoldDB" id="A0AAV5D1P0"/>
<comment type="caution">
    <text evidence="2">The sequence shown here is derived from an EMBL/GenBank/DDBJ whole genome shotgun (WGS) entry which is preliminary data.</text>
</comment>
<evidence type="ECO:0000313" key="3">
    <source>
        <dbReference type="Proteomes" id="UP001054889"/>
    </source>
</evidence>
<feature type="compositionally biased region" description="Basic residues" evidence="1">
    <location>
        <begin position="74"/>
        <end position="85"/>
    </location>
</feature>
<evidence type="ECO:0000313" key="2">
    <source>
        <dbReference type="EMBL" id="GJN04321.1"/>
    </source>
</evidence>
<evidence type="ECO:0000256" key="1">
    <source>
        <dbReference type="SAM" id="MobiDB-lite"/>
    </source>
</evidence>
<reference evidence="2" key="1">
    <citation type="journal article" date="2018" name="DNA Res.">
        <title>Multiple hybrid de novo genome assembly of finger millet, an orphan allotetraploid crop.</title>
        <authorList>
            <person name="Hatakeyama M."/>
            <person name="Aluri S."/>
            <person name="Balachadran M.T."/>
            <person name="Sivarajan S.R."/>
            <person name="Patrignani A."/>
            <person name="Gruter S."/>
            <person name="Poveda L."/>
            <person name="Shimizu-Inatsugi R."/>
            <person name="Baeten J."/>
            <person name="Francoijs K.J."/>
            <person name="Nataraja K.N."/>
            <person name="Reddy Y.A.N."/>
            <person name="Phadnis S."/>
            <person name="Ravikumar R.L."/>
            <person name="Schlapbach R."/>
            <person name="Sreeman S.M."/>
            <person name="Shimizu K.K."/>
        </authorList>
    </citation>
    <scope>NUCLEOTIDE SEQUENCE</scope>
</reference>
<keyword evidence="3" id="KW-1185">Reference proteome</keyword>
<feature type="region of interest" description="Disordered" evidence="1">
    <location>
        <begin position="74"/>
        <end position="121"/>
    </location>
</feature>
<dbReference type="Proteomes" id="UP001054889">
    <property type="component" value="Unassembled WGS sequence"/>
</dbReference>
<protein>
    <submittedName>
        <fullName evidence="2">Uncharacterized protein</fullName>
    </submittedName>
</protein>
<sequence>MSRSRHPSTGTRCSHSWLCINRCRVPYSIDLGLHSSTTTNIAAGRSSWNHPPIFHQTRSCLRFYTTTNRRRFQLQNRAKSRHRQTPVHEPHMEDPTSTGSPPVPEKSTSRMMERPRGLIPPRCRHHRFVGTIWNPNPRHPRT</sequence>
<reference evidence="2" key="2">
    <citation type="submission" date="2021-12" db="EMBL/GenBank/DDBJ databases">
        <title>Resequencing data analysis of finger millet.</title>
        <authorList>
            <person name="Hatakeyama M."/>
            <person name="Aluri S."/>
            <person name="Balachadran M.T."/>
            <person name="Sivarajan S.R."/>
            <person name="Poveda L."/>
            <person name="Shimizu-Inatsugi R."/>
            <person name="Schlapbach R."/>
            <person name="Sreeman S.M."/>
            <person name="Shimizu K.K."/>
        </authorList>
    </citation>
    <scope>NUCLEOTIDE SEQUENCE</scope>
</reference>